<gene>
    <name evidence="3" type="ORF">PYW07_000957</name>
</gene>
<feature type="repeat" description="ANK" evidence="1">
    <location>
        <begin position="33"/>
        <end position="65"/>
    </location>
</feature>
<feature type="compositionally biased region" description="Polar residues" evidence="2">
    <location>
        <begin position="178"/>
        <end position="187"/>
    </location>
</feature>
<feature type="region of interest" description="Disordered" evidence="2">
    <location>
        <begin position="159"/>
        <end position="187"/>
    </location>
</feature>
<dbReference type="Proteomes" id="UP001231518">
    <property type="component" value="Chromosome 10"/>
</dbReference>
<proteinExistence type="predicted"/>
<keyword evidence="4" id="KW-1185">Reference proteome</keyword>
<protein>
    <submittedName>
        <fullName evidence="3">Uncharacterized protein</fullName>
    </submittedName>
</protein>
<accession>A0AAD7YSM3</accession>
<name>A0AAD7YSM3_MYTSE</name>
<sequence>MESNARKIKNLIYCNKENEFRELLRSGLDPNFDGGWPIRLAARYGCTTIVETLLQFGADPHLLSASGASTLQLAVFSGEHWNTDKWTCLLSCCDSSQLADGAAVAIIFNNIQALKKILCTGRCNTNIPTTLTGRTLEVLAKGYKLSHLMNLSTIQNYNERATTSPRRISRQTERVNPDRTTLSPYQGQRNLSPSVARFFHQTASQSCLSPSRVLLVSSPTSDANS</sequence>
<evidence type="ECO:0000313" key="4">
    <source>
        <dbReference type="Proteomes" id="UP001231518"/>
    </source>
</evidence>
<dbReference type="SUPFAM" id="SSF48403">
    <property type="entry name" value="Ankyrin repeat"/>
    <property type="match status" value="1"/>
</dbReference>
<dbReference type="Pfam" id="PF00023">
    <property type="entry name" value="Ank"/>
    <property type="match status" value="1"/>
</dbReference>
<keyword evidence="1" id="KW-0040">ANK repeat</keyword>
<organism evidence="3 4">
    <name type="scientific">Mythimna separata</name>
    <name type="common">Oriental armyworm</name>
    <name type="synonym">Pseudaletia separata</name>
    <dbReference type="NCBI Taxonomy" id="271217"/>
    <lineage>
        <taxon>Eukaryota</taxon>
        <taxon>Metazoa</taxon>
        <taxon>Ecdysozoa</taxon>
        <taxon>Arthropoda</taxon>
        <taxon>Hexapoda</taxon>
        <taxon>Insecta</taxon>
        <taxon>Pterygota</taxon>
        <taxon>Neoptera</taxon>
        <taxon>Endopterygota</taxon>
        <taxon>Lepidoptera</taxon>
        <taxon>Glossata</taxon>
        <taxon>Ditrysia</taxon>
        <taxon>Noctuoidea</taxon>
        <taxon>Noctuidae</taxon>
        <taxon>Noctuinae</taxon>
        <taxon>Hadenini</taxon>
        <taxon>Mythimna</taxon>
    </lineage>
</organism>
<dbReference type="EMBL" id="JARGEI010000009">
    <property type="protein sequence ID" value="KAJ8726259.1"/>
    <property type="molecule type" value="Genomic_DNA"/>
</dbReference>
<dbReference type="AlphaFoldDB" id="A0AAD7YSM3"/>
<dbReference type="PROSITE" id="PS50297">
    <property type="entry name" value="ANK_REP_REGION"/>
    <property type="match status" value="1"/>
</dbReference>
<dbReference type="InterPro" id="IPR036770">
    <property type="entry name" value="Ankyrin_rpt-contain_sf"/>
</dbReference>
<evidence type="ECO:0000256" key="1">
    <source>
        <dbReference type="PROSITE-ProRule" id="PRU00023"/>
    </source>
</evidence>
<evidence type="ECO:0000256" key="2">
    <source>
        <dbReference type="SAM" id="MobiDB-lite"/>
    </source>
</evidence>
<dbReference type="PROSITE" id="PS50088">
    <property type="entry name" value="ANK_REPEAT"/>
    <property type="match status" value="1"/>
</dbReference>
<dbReference type="Gene3D" id="1.25.40.20">
    <property type="entry name" value="Ankyrin repeat-containing domain"/>
    <property type="match status" value="1"/>
</dbReference>
<reference evidence="3" key="1">
    <citation type="submission" date="2023-03" db="EMBL/GenBank/DDBJ databases">
        <title>Chromosome-level genomes of two armyworms, Mythimna separata and Mythimna loreyi, provide insights into the biosynthesis and reception of sex pheromones.</title>
        <authorList>
            <person name="Zhao H."/>
        </authorList>
    </citation>
    <scope>NUCLEOTIDE SEQUENCE</scope>
    <source>
        <strain evidence="3">BeijingLab</strain>
        <tissue evidence="3">Pupa</tissue>
    </source>
</reference>
<evidence type="ECO:0000313" key="3">
    <source>
        <dbReference type="EMBL" id="KAJ8726259.1"/>
    </source>
</evidence>
<comment type="caution">
    <text evidence="3">The sequence shown here is derived from an EMBL/GenBank/DDBJ whole genome shotgun (WGS) entry which is preliminary data.</text>
</comment>
<dbReference type="InterPro" id="IPR002110">
    <property type="entry name" value="Ankyrin_rpt"/>
</dbReference>